<dbReference type="Gramene" id="OMERI06G04710.2">
    <property type="protein sequence ID" value="OMERI06G04710.2"/>
    <property type="gene ID" value="OMERI06G04710"/>
</dbReference>
<dbReference type="STRING" id="40149.A0A0E0DXC1"/>
<dbReference type="PANTHER" id="PTHR31205:SF3">
    <property type="entry name" value="OS06G0161100 PROTEIN"/>
    <property type="match status" value="1"/>
</dbReference>
<reference evidence="5" key="1">
    <citation type="submission" date="2015-04" db="UniProtKB">
        <authorList>
            <consortium name="EnsemblPlants"/>
        </authorList>
    </citation>
    <scope>IDENTIFICATION</scope>
</reference>
<feature type="domain" description="DUF569" evidence="4">
    <location>
        <begin position="284"/>
        <end position="364"/>
    </location>
</feature>
<proteinExistence type="predicted"/>
<dbReference type="EnsemblPlants" id="OMERI06G04710.2">
    <property type="protein sequence ID" value="OMERI06G04710.2"/>
    <property type="gene ID" value="OMERI06G04710"/>
</dbReference>
<dbReference type="CDD" id="cd23340">
    <property type="entry name" value="beta-trefoil_FSCN_ACP-like"/>
    <property type="match status" value="1"/>
</dbReference>
<feature type="compositionally biased region" description="Basic and acidic residues" evidence="2">
    <location>
        <begin position="16"/>
        <end position="34"/>
    </location>
</feature>
<evidence type="ECO:0000259" key="4">
    <source>
        <dbReference type="Pfam" id="PF22932"/>
    </source>
</evidence>
<dbReference type="Pfam" id="PF22932">
    <property type="entry name" value="Ubiq_DUF_assoc"/>
    <property type="match status" value="1"/>
</dbReference>
<organism evidence="5">
    <name type="scientific">Oryza meridionalis</name>
    <dbReference type="NCBI Taxonomy" id="40149"/>
    <lineage>
        <taxon>Eukaryota</taxon>
        <taxon>Viridiplantae</taxon>
        <taxon>Streptophyta</taxon>
        <taxon>Embryophyta</taxon>
        <taxon>Tracheophyta</taxon>
        <taxon>Spermatophyta</taxon>
        <taxon>Magnoliopsida</taxon>
        <taxon>Liliopsida</taxon>
        <taxon>Poales</taxon>
        <taxon>Poaceae</taxon>
        <taxon>BOP clade</taxon>
        <taxon>Oryzoideae</taxon>
        <taxon>Oryzeae</taxon>
        <taxon>Oryzinae</taxon>
        <taxon>Oryza</taxon>
    </lineage>
</organism>
<keyword evidence="6" id="KW-1185">Reference proteome</keyword>
<feature type="coiled-coil region" evidence="1">
    <location>
        <begin position="431"/>
        <end position="465"/>
    </location>
</feature>
<accession>A0A0E0DXC1</accession>
<evidence type="ECO:0000313" key="5">
    <source>
        <dbReference type="EnsemblPlants" id="OMERI06G04710.2"/>
    </source>
</evidence>
<keyword evidence="1" id="KW-0175">Coiled coil</keyword>
<dbReference type="Proteomes" id="UP000008021">
    <property type="component" value="Chromosome 6"/>
</dbReference>
<feature type="domain" description="DUF569" evidence="3">
    <location>
        <begin position="117"/>
        <end position="237"/>
    </location>
</feature>
<name>A0A0E0DXC1_9ORYZ</name>
<dbReference type="InterPro" id="IPR007679">
    <property type="entry name" value="DUF569"/>
</dbReference>
<feature type="region of interest" description="Disordered" evidence="2">
    <location>
        <begin position="1"/>
        <end position="108"/>
    </location>
</feature>
<reference evidence="5" key="2">
    <citation type="submission" date="2018-05" db="EMBL/GenBank/DDBJ databases">
        <title>OmerRS3 (Oryza meridionalis Reference Sequence Version 3).</title>
        <authorList>
            <person name="Zhang J."/>
            <person name="Kudrna D."/>
            <person name="Lee S."/>
            <person name="Talag J."/>
            <person name="Welchert J."/>
            <person name="Wing R.A."/>
        </authorList>
    </citation>
    <scope>NUCLEOTIDE SEQUENCE [LARGE SCALE GENOMIC DNA]</scope>
    <source>
        <strain evidence="5">OR44</strain>
    </source>
</reference>
<dbReference type="PANTHER" id="PTHR31205">
    <property type="entry name" value="ACTIN CROSS-LINKING PROTEIN (DUF569)"/>
    <property type="match status" value="1"/>
</dbReference>
<dbReference type="Pfam" id="PF04601">
    <property type="entry name" value="DUF569"/>
    <property type="match status" value="1"/>
</dbReference>
<feature type="compositionally biased region" description="Basic residues" evidence="2">
    <location>
        <begin position="485"/>
        <end position="498"/>
    </location>
</feature>
<dbReference type="EnsemblPlants" id="OMERI06G04710.1">
    <property type="protein sequence ID" value="OMERI06G04710.1"/>
    <property type="gene ID" value="OMERI06G04710"/>
</dbReference>
<sequence>MAHLSEKGVQLRAHLSAKEENSFKLRPPWRREPRAVTVATNSSPLLPPLSPRAGEPRNQETPEPPPPLVDRSRAKKPRAERHRCRSPTGGPPLPLANRRAKKPKETPHCLRRSPEAMEQLADGQHVALRSVFYGSYIYADEDGRGVSLHPRRSSPNAAWVVHRLLDGGSHILLYGVSYGRYHAATEISAPSGLRGNLVVQQSFDRREDECVLKWETVRVASADDILVRSVSGRCLRASDFGVTVDEDDGRGMTLRWVVEAITQRDSVPPQQPQRGFQQHEEPEIRTIRFVQDGSSGLTSGQDRQNTFTFTGRSVQRLKQELAHHVGAQRLKECTVCIQAGLYGHPTPLVLDLPRNREVVSIVCLPNGTTASSPAGHSLGEHETVSIQEALVVYQVAQTAYDNKMREFNEKNMEYLRRMQEVRWSDLTKEDAKITRKEMKKMHSELAKLKREISTMEVKLIDAREVYQRAMTRHGHAPDPMLMPPRGRRYRSRTSHAAK</sequence>
<dbReference type="AlphaFoldDB" id="A0A0E0DXC1"/>
<protein>
    <submittedName>
        <fullName evidence="5">Uncharacterized protein</fullName>
    </submittedName>
</protein>
<feature type="compositionally biased region" description="Basic residues" evidence="2">
    <location>
        <begin position="73"/>
        <end position="85"/>
    </location>
</feature>
<feature type="region of interest" description="Disordered" evidence="2">
    <location>
        <begin position="471"/>
        <end position="498"/>
    </location>
</feature>
<dbReference type="InterPro" id="IPR054726">
    <property type="entry name" value="Ubiq_DUF569-assoc"/>
</dbReference>
<evidence type="ECO:0000313" key="6">
    <source>
        <dbReference type="Proteomes" id="UP000008021"/>
    </source>
</evidence>
<evidence type="ECO:0000259" key="3">
    <source>
        <dbReference type="Pfam" id="PF04601"/>
    </source>
</evidence>
<evidence type="ECO:0000256" key="1">
    <source>
        <dbReference type="SAM" id="Coils"/>
    </source>
</evidence>
<dbReference type="Gramene" id="OMERI06G04710.1">
    <property type="protein sequence ID" value="OMERI06G04710.1"/>
    <property type="gene ID" value="OMERI06G04710"/>
</dbReference>
<evidence type="ECO:0000256" key="2">
    <source>
        <dbReference type="SAM" id="MobiDB-lite"/>
    </source>
</evidence>